<dbReference type="PANTHER" id="PTHR13134:SF3">
    <property type="entry name" value="TRAFFICKING PROTEIN PARTICLE COMPLEX SUBUNIT 13"/>
    <property type="match status" value="1"/>
</dbReference>
<name>A0A6P7H2G6_DIAVI</name>
<feature type="domain" description="Trafficking protein particle complex subunit 13 middle" evidence="5">
    <location>
        <begin position="167"/>
        <end position="287"/>
    </location>
</feature>
<comment type="similarity">
    <text evidence="1">Belongs to the TRAPPC13 family.</text>
</comment>
<organism evidence="6">
    <name type="scientific">Diabrotica virgifera virgifera</name>
    <name type="common">western corn rootworm</name>
    <dbReference type="NCBI Taxonomy" id="50390"/>
    <lineage>
        <taxon>Eukaryota</taxon>
        <taxon>Metazoa</taxon>
        <taxon>Ecdysozoa</taxon>
        <taxon>Arthropoda</taxon>
        <taxon>Hexapoda</taxon>
        <taxon>Insecta</taxon>
        <taxon>Pterygota</taxon>
        <taxon>Neoptera</taxon>
        <taxon>Endopterygota</taxon>
        <taxon>Coleoptera</taxon>
        <taxon>Polyphaga</taxon>
        <taxon>Cucujiformia</taxon>
        <taxon>Chrysomeloidea</taxon>
        <taxon>Chrysomelidae</taxon>
        <taxon>Galerucinae</taxon>
        <taxon>Diabroticina</taxon>
        <taxon>Diabroticites</taxon>
        <taxon>Diabrotica</taxon>
    </lineage>
</organism>
<dbReference type="PANTHER" id="PTHR13134">
    <property type="entry name" value="TRAFFICKING PROTEIN PARTICLE COMPLEX SUBUNIT 13"/>
    <property type="match status" value="1"/>
</dbReference>
<dbReference type="Pfam" id="PF23643">
    <property type="entry name" value="TRAPPC13_C"/>
    <property type="match status" value="1"/>
</dbReference>
<dbReference type="GO" id="GO:1990072">
    <property type="term" value="C:TRAPPIII protein complex"/>
    <property type="evidence" value="ECO:0007669"/>
    <property type="project" value="TreeGrafter"/>
</dbReference>
<dbReference type="AlphaFoldDB" id="A0A6P7H2G6"/>
<evidence type="ECO:0000259" key="3">
    <source>
        <dbReference type="Pfam" id="PF06159"/>
    </source>
</evidence>
<evidence type="ECO:0000313" key="6">
    <source>
        <dbReference type="RefSeq" id="XP_028152687.1"/>
    </source>
</evidence>
<accession>A0A6P7H2G6</accession>
<evidence type="ECO:0000256" key="2">
    <source>
        <dbReference type="SAM" id="MobiDB-lite"/>
    </source>
</evidence>
<evidence type="ECO:0000256" key="1">
    <source>
        <dbReference type="ARBA" id="ARBA00010785"/>
    </source>
</evidence>
<dbReference type="InterPro" id="IPR055428">
    <property type="entry name" value="TRAPPC13_C"/>
</dbReference>
<dbReference type="FunCoup" id="A0A6P7H2G6">
    <property type="interactions" value="990"/>
</dbReference>
<dbReference type="Pfam" id="PF23647">
    <property type="entry name" value="TRAPPC13_M"/>
    <property type="match status" value="1"/>
</dbReference>
<feature type="domain" description="Trafficking protein particle complex subunit 13 C-terminal" evidence="4">
    <location>
        <begin position="300"/>
        <end position="394"/>
    </location>
</feature>
<gene>
    <name evidence="6" type="primary">LOC114346097</name>
</gene>
<feature type="domain" description="Trafficking protein particle complex subunit 13 N-terminal" evidence="3">
    <location>
        <begin position="6"/>
        <end position="162"/>
    </location>
</feature>
<sequence length="451" mass="50609">MESEEHTMALKVMRLTRPTLASPLPITCDSKDLPGNLLNNALQQDPTSVEGTETLSVGQFLLLPQTPVNIYLGETFSSYICVYSEAKETVKNVNVKVDLQTSAQRLSLSSNPTTDQLPPDKTIDIVIHHEVKEIGTHILICEVTYQPSDGAPMSFRKFFKIMVLKPLDVKTKFYNAENDDVYLEAQVQNITAGPICLEKVALDASHLFNVVSLNSNTKGDSIFGKMTILQPQAICQFLYCLVPNEKLSSDLKSLSGATNIGKLDIVWRSNLGERGRLQTSQLQRMSPEYGDIRMTIVELPNFVTLEELFTFKCKLINNCERTVELIIYLENVEGIGWCDISGRQLEPLLPHSHTVLEFRCIPLLPGLRTLSGIKLLDTFLKRTYTYDELGQIFVVADHNTKETSDNNTKETSDHNTKETSDNNTKETSDHNTKETSDNNTKETSDHNTKET</sequence>
<dbReference type="RefSeq" id="XP_028152687.1">
    <property type="nucleotide sequence ID" value="XM_028296886.1"/>
</dbReference>
<proteinExistence type="inferred from homology"/>
<dbReference type="InParanoid" id="A0A6P7H2G6"/>
<protein>
    <submittedName>
        <fullName evidence="6">Trafficking protein particle complex subunit 13-like</fullName>
    </submittedName>
</protein>
<dbReference type="Pfam" id="PF06159">
    <property type="entry name" value="TRAPPC13_N"/>
    <property type="match status" value="1"/>
</dbReference>
<dbReference type="InterPro" id="IPR055427">
    <property type="entry name" value="TRAPPC13_N"/>
</dbReference>
<dbReference type="InterPro" id="IPR010378">
    <property type="entry name" value="TRAPPC13"/>
</dbReference>
<evidence type="ECO:0000259" key="5">
    <source>
        <dbReference type="Pfam" id="PF23647"/>
    </source>
</evidence>
<dbReference type="InterPro" id="IPR055429">
    <property type="entry name" value="TRAPPC13_M"/>
</dbReference>
<reference evidence="6" key="1">
    <citation type="submission" date="2025-08" db="UniProtKB">
        <authorList>
            <consortium name="RefSeq"/>
        </authorList>
    </citation>
    <scope>IDENTIFICATION</scope>
</reference>
<feature type="region of interest" description="Disordered" evidence="2">
    <location>
        <begin position="401"/>
        <end position="451"/>
    </location>
</feature>
<evidence type="ECO:0000259" key="4">
    <source>
        <dbReference type="Pfam" id="PF23643"/>
    </source>
</evidence>